<keyword evidence="1" id="KW-0812">Transmembrane</keyword>
<sequence length="74" mass="8015">MRRLSSTAEGRLCMSPSEARVGVVICVLLGSQVLLVIGPTRHGMYELIGQAYVSGIMDGEARSGQYDQVDIMLE</sequence>
<gene>
    <name evidence="2" type="ORF">MCOR33_008976</name>
</gene>
<organism evidence="2 3">
    <name type="scientific">Pyricularia grisea</name>
    <name type="common">Crabgrass-specific blast fungus</name>
    <name type="synonym">Magnaporthe grisea</name>
    <dbReference type="NCBI Taxonomy" id="148305"/>
    <lineage>
        <taxon>Eukaryota</taxon>
        <taxon>Fungi</taxon>
        <taxon>Dikarya</taxon>
        <taxon>Ascomycota</taxon>
        <taxon>Pezizomycotina</taxon>
        <taxon>Sordariomycetes</taxon>
        <taxon>Sordariomycetidae</taxon>
        <taxon>Magnaporthales</taxon>
        <taxon>Pyriculariaceae</taxon>
        <taxon>Pyricularia</taxon>
    </lineage>
</organism>
<keyword evidence="3" id="KW-1185">Reference proteome</keyword>
<feature type="transmembrane region" description="Helical" evidence="1">
    <location>
        <begin position="21"/>
        <end position="38"/>
    </location>
</feature>
<evidence type="ECO:0000256" key="1">
    <source>
        <dbReference type="SAM" id="Phobius"/>
    </source>
</evidence>
<evidence type="ECO:0000313" key="2">
    <source>
        <dbReference type="EMBL" id="KAI6293658.1"/>
    </source>
</evidence>
<dbReference type="Pfam" id="PF26639">
    <property type="entry name" value="Het-6_barrel"/>
    <property type="match status" value="1"/>
</dbReference>
<keyword evidence="1" id="KW-1133">Transmembrane helix</keyword>
<dbReference type="EMBL" id="JABSND010000231">
    <property type="protein sequence ID" value="KAI6293658.1"/>
    <property type="molecule type" value="Genomic_DNA"/>
</dbReference>
<accession>A0ABQ8NBU0</accession>
<proteinExistence type="predicted"/>
<name>A0ABQ8NBU0_PYRGI</name>
<evidence type="ECO:0000313" key="3">
    <source>
        <dbReference type="Proteomes" id="UP001059893"/>
    </source>
</evidence>
<comment type="caution">
    <text evidence="2">The sequence shown here is derived from an EMBL/GenBank/DDBJ whole genome shotgun (WGS) entry which is preliminary data.</text>
</comment>
<protein>
    <submittedName>
        <fullName evidence="2">Uncharacterized protein</fullName>
    </submittedName>
</protein>
<dbReference type="Proteomes" id="UP001059893">
    <property type="component" value="Unassembled WGS sequence"/>
</dbReference>
<reference evidence="2" key="1">
    <citation type="submission" date="2021-01" db="EMBL/GenBank/DDBJ databases">
        <title>Deciphering the adaptive evolutionary patterns associated with biogeogrpahic diversity in the finger millet blast pathogen Magnaporthe oryzae in Eastern Africa.</title>
        <authorList>
            <person name="Onyema G."/>
            <person name="Shittu T.A."/>
            <person name="Dodsworth S."/>
            <person name="Devilliers S."/>
            <person name="Muthumeenakshi S."/>
            <person name="Sreenivasaprasad S."/>
        </authorList>
    </citation>
    <scope>NUCLEOTIDE SEQUENCE</scope>
    <source>
        <strain evidence="2">D15/s37</strain>
    </source>
</reference>
<keyword evidence="1" id="KW-0472">Membrane</keyword>